<dbReference type="InterPro" id="IPR014174">
    <property type="entry name" value="CRISPR-assoc_prot_Cas6/Cmx6"/>
</dbReference>
<sequence>MTWGSWPEDKPEEYIPSMIDLQFDLVGTTIQADNAQLLSDAILNLLPWLGDHAGAGIQHLKGAETNCGDTTLNINRRTKMFMRVPKDRVDDLQILRGKTLSLNGHSLQIGNFKTRAFSPFAHIYAHFVDTGSAGEEQFVQDVMRELDGHFELRCGFICGKQQTLQSASGPLYGFSLMLHDVPPHKSLQIQDEGLGRNRLLGCGIFIPHKSITPVAPVNH</sequence>
<accession>A0A7C9JV69</accession>
<protein>
    <submittedName>
        <fullName evidence="1">Type I-MYXAN CRISPR-associated protein Cas6/Cmx6</fullName>
    </submittedName>
</protein>
<dbReference type="CDD" id="cd09733">
    <property type="entry name" value="Cas6-I-III"/>
    <property type="match status" value="1"/>
</dbReference>
<dbReference type="Pfam" id="PF09559">
    <property type="entry name" value="Cas6"/>
    <property type="match status" value="1"/>
</dbReference>
<dbReference type="EMBL" id="JAAFGW010000006">
    <property type="protein sequence ID" value="NDP46938.1"/>
    <property type="molecule type" value="Genomic_DNA"/>
</dbReference>
<reference evidence="1 2" key="1">
    <citation type="submission" date="2019-09" db="EMBL/GenBank/DDBJ databases">
        <title>H2 Metabolism Revealed by Metagenomic Analysis in Subglacial Sediment of East Antarctica.</title>
        <authorList>
            <person name="Yang Z."/>
            <person name="Zhang Y."/>
            <person name="Lv Y."/>
            <person name="Yan W."/>
            <person name="Xiao X."/>
            <person name="Sun B."/>
            <person name="Ma H."/>
        </authorList>
    </citation>
    <scope>NUCLEOTIDE SEQUENCE [LARGE SCALE GENOMIC DNA]</scope>
    <source>
        <strain evidence="1">Bin2_2</strain>
    </source>
</reference>
<gene>
    <name evidence="1" type="primary">cas6</name>
    <name evidence="1" type="ORF">GZ085_00840</name>
</gene>
<dbReference type="NCBIfam" id="TIGR02807">
    <property type="entry name" value="cas6_cmx6"/>
    <property type="match status" value="1"/>
</dbReference>
<comment type="caution">
    <text evidence="1">The sequence shown here is derived from an EMBL/GenBank/DDBJ whole genome shotgun (WGS) entry which is preliminary data.</text>
</comment>
<dbReference type="Proteomes" id="UP000483432">
    <property type="component" value="Unassembled WGS sequence"/>
</dbReference>
<name>A0A7C9JV69_9PROT</name>
<organism evidence="1 2">
    <name type="scientific">Sulfuriferula multivorans</name>
    <dbReference type="NCBI Taxonomy" id="1559896"/>
    <lineage>
        <taxon>Bacteria</taxon>
        <taxon>Pseudomonadati</taxon>
        <taxon>Pseudomonadota</taxon>
        <taxon>Betaproteobacteria</taxon>
        <taxon>Nitrosomonadales</taxon>
        <taxon>Sulfuricellaceae</taxon>
        <taxon>Sulfuriferula</taxon>
    </lineage>
</organism>
<dbReference type="AlphaFoldDB" id="A0A7C9JV69"/>
<evidence type="ECO:0000313" key="1">
    <source>
        <dbReference type="EMBL" id="NDP46938.1"/>
    </source>
</evidence>
<evidence type="ECO:0000313" key="2">
    <source>
        <dbReference type="Proteomes" id="UP000483432"/>
    </source>
</evidence>
<proteinExistence type="predicted"/>